<evidence type="ECO:0000256" key="4">
    <source>
        <dbReference type="ARBA" id="ARBA00022840"/>
    </source>
</evidence>
<gene>
    <name evidence="6" type="ORF">FUAX_48410</name>
</gene>
<dbReference type="AlphaFoldDB" id="A0AAU9DD62"/>
<dbReference type="PROSITE" id="PS50893">
    <property type="entry name" value="ABC_TRANSPORTER_2"/>
    <property type="match status" value="1"/>
</dbReference>
<dbReference type="KEGG" id="fax:FUAX_48410"/>
<dbReference type="EMBL" id="AP025318">
    <property type="protein sequence ID" value="BDD12409.1"/>
    <property type="molecule type" value="Genomic_DNA"/>
</dbReference>
<dbReference type="PANTHER" id="PTHR43335">
    <property type="entry name" value="ABC TRANSPORTER, ATP-BINDING PROTEIN"/>
    <property type="match status" value="1"/>
</dbReference>
<dbReference type="SUPFAM" id="SSF52540">
    <property type="entry name" value="P-loop containing nucleoside triphosphate hydrolases"/>
    <property type="match status" value="1"/>
</dbReference>
<feature type="domain" description="ABC transporter" evidence="5">
    <location>
        <begin position="6"/>
        <end position="230"/>
    </location>
</feature>
<geneLocation type="plasmid" evidence="6 7">
    <name>pFA4</name>
</geneLocation>
<evidence type="ECO:0000313" key="6">
    <source>
        <dbReference type="EMBL" id="BDD12409.1"/>
    </source>
</evidence>
<evidence type="ECO:0000259" key="5">
    <source>
        <dbReference type="PROSITE" id="PS50893"/>
    </source>
</evidence>
<sequence>MSDIILSAKGLSKRYGSLLALTDFGLELKSGQVYGVLGPNGSGKTTALGILLGTLSKNSGEYSWFGQAENDPKQRRKIGAMLEAPSFNPNLSGVNNLKIVADIKSLPYSEVLRVLGIVGLGDWGDKAFGLYSLGMKQRLALAVALLGSPEVLILDEPTNGLDPTGIAEVRDIIKSVSETGVTILLASHLLDEVQKVCTHTLVLSKGQTLYSGTVEGMLGDEIWIETKTSDEAELINLAKKFPAVNKVKREGGFVMISISDETYVKDFSVEMAKQGVVFTHFNVKKGSLEEQFLKLLKNK</sequence>
<protein>
    <submittedName>
        <fullName evidence="6">ABC transporter ATP-binding protein</fullName>
    </submittedName>
</protein>
<dbReference type="RefSeq" id="WP_338395548.1">
    <property type="nucleotide sequence ID" value="NZ_AP025318.1"/>
</dbReference>
<evidence type="ECO:0000313" key="7">
    <source>
        <dbReference type="Proteomes" id="UP001348817"/>
    </source>
</evidence>
<dbReference type="PANTHER" id="PTHR43335:SF2">
    <property type="entry name" value="ABC TRANSPORTER, ATP-BINDING PROTEIN"/>
    <property type="match status" value="1"/>
</dbReference>
<dbReference type="SMART" id="SM00382">
    <property type="entry name" value="AAA"/>
    <property type="match status" value="1"/>
</dbReference>
<keyword evidence="4 6" id="KW-0067">ATP-binding</keyword>
<dbReference type="Proteomes" id="UP001348817">
    <property type="component" value="Plasmid pFA4"/>
</dbReference>
<dbReference type="Pfam" id="PF00005">
    <property type="entry name" value="ABC_tran"/>
    <property type="match status" value="1"/>
</dbReference>
<evidence type="ECO:0000256" key="3">
    <source>
        <dbReference type="ARBA" id="ARBA00022741"/>
    </source>
</evidence>
<accession>A0AAU9DD62</accession>
<dbReference type="Gene3D" id="3.40.50.300">
    <property type="entry name" value="P-loop containing nucleotide triphosphate hydrolases"/>
    <property type="match status" value="1"/>
</dbReference>
<reference evidence="6 7" key="1">
    <citation type="submission" date="2021-12" db="EMBL/GenBank/DDBJ databases">
        <title>Genome sequencing of bacteria with rrn-lacking chromosome and rrn-plasmid.</title>
        <authorList>
            <person name="Anda M."/>
            <person name="Iwasaki W."/>
        </authorList>
    </citation>
    <scope>NUCLEOTIDE SEQUENCE [LARGE SCALE GENOMIC DNA]</scope>
    <source>
        <strain evidence="6 7">DSM 100852</strain>
        <plasmid evidence="6 7">pFA4</plasmid>
    </source>
</reference>
<keyword evidence="3" id="KW-0547">Nucleotide-binding</keyword>
<proteinExistence type="inferred from homology"/>
<dbReference type="GO" id="GO:0016887">
    <property type="term" value="F:ATP hydrolysis activity"/>
    <property type="evidence" value="ECO:0007669"/>
    <property type="project" value="InterPro"/>
</dbReference>
<name>A0AAU9DD62_9BACT</name>
<dbReference type="InterPro" id="IPR003439">
    <property type="entry name" value="ABC_transporter-like_ATP-bd"/>
</dbReference>
<dbReference type="InterPro" id="IPR017871">
    <property type="entry name" value="ABC_transporter-like_CS"/>
</dbReference>
<evidence type="ECO:0000256" key="1">
    <source>
        <dbReference type="ARBA" id="ARBA00005417"/>
    </source>
</evidence>
<evidence type="ECO:0000256" key="2">
    <source>
        <dbReference type="ARBA" id="ARBA00022448"/>
    </source>
</evidence>
<dbReference type="GO" id="GO:0005524">
    <property type="term" value="F:ATP binding"/>
    <property type="evidence" value="ECO:0007669"/>
    <property type="project" value="UniProtKB-KW"/>
</dbReference>
<dbReference type="InterPro" id="IPR027417">
    <property type="entry name" value="P-loop_NTPase"/>
</dbReference>
<keyword evidence="7" id="KW-1185">Reference proteome</keyword>
<keyword evidence="2" id="KW-0813">Transport</keyword>
<comment type="similarity">
    <text evidence="1">Belongs to the ABC transporter superfamily.</text>
</comment>
<keyword evidence="6" id="KW-0614">Plasmid</keyword>
<organism evidence="6 7">
    <name type="scientific">Fulvitalea axinellae</name>
    <dbReference type="NCBI Taxonomy" id="1182444"/>
    <lineage>
        <taxon>Bacteria</taxon>
        <taxon>Pseudomonadati</taxon>
        <taxon>Bacteroidota</taxon>
        <taxon>Cytophagia</taxon>
        <taxon>Cytophagales</taxon>
        <taxon>Persicobacteraceae</taxon>
        <taxon>Fulvitalea</taxon>
    </lineage>
</organism>
<dbReference type="InterPro" id="IPR003593">
    <property type="entry name" value="AAA+_ATPase"/>
</dbReference>
<dbReference type="PROSITE" id="PS00211">
    <property type="entry name" value="ABC_TRANSPORTER_1"/>
    <property type="match status" value="1"/>
</dbReference>